<evidence type="ECO:0000313" key="1">
    <source>
        <dbReference type="EMBL" id="EKB30823.1"/>
    </source>
</evidence>
<dbReference type="EMBL" id="ADMG01000035">
    <property type="protein sequence ID" value="EKB30823.1"/>
    <property type="molecule type" value="Genomic_DNA"/>
</dbReference>
<dbReference type="Proteomes" id="UP000005835">
    <property type="component" value="Unassembled WGS sequence"/>
</dbReference>
<keyword evidence="2" id="KW-1185">Reference proteome</keyword>
<dbReference type="SUPFAM" id="SSF52540">
    <property type="entry name" value="P-loop containing nucleoside triphosphate hydrolases"/>
    <property type="match status" value="1"/>
</dbReference>
<gene>
    <name evidence="1" type="ORF">HMPREF9465_01513</name>
</gene>
<accession>K1JW39</accession>
<reference evidence="1 2" key="1">
    <citation type="submission" date="2012-05" db="EMBL/GenBank/DDBJ databases">
        <title>The Genome Sequence of Sutterella wadsworthensis 2_1_59BFAA.</title>
        <authorList>
            <consortium name="The Broad Institute Genome Sequencing Platform"/>
            <person name="Earl A."/>
            <person name="Ward D."/>
            <person name="Feldgarden M."/>
            <person name="Gevers D."/>
            <person name="Daigneault M."/>
            <person name="Strauss J."/>
            <person name="Allen-Vercoe E."/>
            <person name="Walker B."/>
            <person name="Young S.K."/>
            <person name="Zeng Q."/>
            <person name="Gargeya S."/>
            <person name="Fitzgerald M."/>
            <person name="Haas B."/>
            <person name="Abouelleil A."/>
            <person name="Alvarado L."/>
            <person name="Arachchi H.M."/>
            <person name="Berlin A.M."/>
            <person name="Chapman S.B."/>
            <person name="Goldberg J."/>
            <person name="Griggs A."/>
            <person name="Gujja S."/>
            <person name="Hansen M."/>
            <person name="Howarth C."/>
            <person name="Imamovic A."/>
            <person name="Larimer J."/>
            <person name="McCowen C."/>
            <person name="Montmayeur A."/>
            <person name="Murphy C."/>
            <person name="Neiman D."/>
            <person name="Pearson M."/>
            <person name="Priest M."/>
            <person name="Roberts A."/>
            <person name="Saif S."/>
            <person name="Shea T."/>
            <person name="Sisk P."/>
            <person name="Sykes S."/>
            <person name="Wortman J."/>
            <person name="Nusbaum C."/>
            <person name="Birren B."/>
        </authorList>
    </citation>
    <scope>NUCLEOTIDE SEQUENCE [LARGE SCALE GENOMIC DNA]</scope>
    <source>
        <strain evidence="1 2">2_1_59BFAA</strain>
    </source>
</reference>
<dbReference type="Gene3D" id="3.40.50.300">
    <property type="entry name" value="P-loop containing nucleotide triphosphate hydrolases"/>
    <property type="match status" value="1"/>
</dbReference>
<dbReference type="RefSeq" id="WP_005435687.1">
    <property type="nucleotide sequence ID" value="NZ_JH815517.1"/>
</dbReference>
<protein>
    <recommendedName>
        <fullName evidence="3">Translesion DNA synthesis-associated protein ImuA</fullName>
    </recommendedName>
</protein>
<dbReference type="PATRIC" id="fig|742823.3.peg.1504"/>
<dbReference type="STRING" id="742823.HMPREF9465_01513"/>
<dbReference type="AlphaFoldDB" id="K1JW39"/>
<name>K1JW39_9BURK</name>
<dbReference type="InterPro" id="IPR027417">
    <property type="entry name" value="P-loop_NTPase"/>
</dbReference>
<evidence type="ECO:0000313" key="2">
    <source>
        <dbReference type="Proteomes" id="UP000005835"/>
    </source>
</evidence>
<proteinExistence type="predicted"/>
<organism evidence="1 2">
    <name type="scientific">Sutterella wadsworthensis 2_1_59BFAA</name>
    <dbReference type="NCBI Taxonomy" id="742823"/>
    <lineage>
        <taxon>Bacteria</taxon>
        <taxon>Pseudomonadati</taxon>
        <taxon>Pseudomonadota</taxon>
        <taxon>Betaproteobacteria</taxon>
        <taxon>Burkholderiales</taxon>
        <taxon>Sutterellaceae</taxon>
        <taxon>Sutterella</taxon>
    </lineage>
</organism>
<dbReference type="OrthoDB" id="9811176at2"/>
<evidence type="ECO:0008006" key="3">
    <source>
        <dbReference type="Google" id="ProtNLM"/>
    </source>
</evidence>
<comment type="caution">
    <text evidence="1">The sequence shown here is derived from an EMBL/GenBank/DDBJ whole genome shotgun (WGS) entry which is preliminary data.</text>
</comment>
<sequence>MSTAAVLSDFFTAALREARSERPASLASRIPALDELTEGGFPVNALTELFIPHAGIGEVRMLLPALASLKHVTWVLPCDSEAAPYAPALADAGLDLDRQLFSIPSTPEEAFWCAEQAAASGETSAVVVWLNPLVHGKDGAALARLDMAAHSTGTTIFLIRPSSMACTPSPAELRLMLRPGRSGTVHVRATRRGAFFDRTREADVSLEERPLVPAPRACRRKVQQALASARLSPAC</sequence>
<dbReference type="HOGENOM" id="CLU_1170177_0_0_4"/>
<dbReference type="eggNOG" id="COG4544">
    <property type="taxonomic scope" value="Bacteria"/>
</dbReference>